<proteinExistence type="predicted"/>
<accession>A0A918AG74</accession>
<sequence length="89" mass="9449">MTGPSHDPGSAAGRSGPVPYMIGCPDAALLAELIEMLRDDPEVKIRRIVGAPDRPSLLAVEMSPAHAGALRARYGTRLTIEPDSPVELF</sequence>
<name>A0A918AG74_9ACTN</name>
<evidence type="ECO:0000313" key="2">
    <source>
        <dbReference type="Proteomes" id="UP000660745"/>
    </source>
</evidence>
<protein>
    <submittedName>
        <fullName evidence="1">Uncharacterized protein</fullName>
    </submittedName>
</protein>
<gene>
    <name evidence="1" type="ORF">GCM10012278_84070</name>
</gene>
<dbReference type="EMBL" id="BMNK01000023">
    <property type="protein sequence ID" value="GGP17199.1"/>
    <property type="molecule type" value="Genomic_DNA"/>
</dbReference>
<dbReference type="Proteomes" id="UP000660745">
    <property type="component" value="Unassembled WGS sequence"/>
</dbReference>
<comment type="caution">
    <text evidence="1">The sequence shown here is derived from an EMBL/GenBank/DDBJ whole genome shotgun (WGS) entry which is preliminary data.</text>
</comment>
<dbReference type="RefSeq" id="WP_189144358.1">
    <property type="nucleotide sequence ID" value="NZ_BMNK01000023.1"/>
</dbReference>
<keyword evidence="2" id="KW-1185">Reference proteome</keyword>
<reference evidence="1" key="2">
    <citation type="submission" date="2020-09" db="EMBL/GenBank/DDBJ databases">
        <authorList>
            <person name="Sun Q."/>
            <person name="Zhou Y."/>
        </authorList>
    </citation>
    <scope>NUCLEOTIDE SEQUENCE</scope>
    <source>
        <strain evidence="1">CGMCC 4.7430</strain>
    </source>
</reference>
<evidence type="ECO:0000313" key="1">
    <source>
        <dbReference type="EMBL" id="GGP17199.1"/>
    </source>
</evidence>
<organism evidence="1 2">
    <name type="scientific">Nonomuraea glycinis</name>
    <dbReference type="NCBI Taxonomy" id="2047744"/>
    <lineage>
        <taxon>Bacteria</taxon>
        <taxon>Bacillati</taxon>
        <taxon>Actinomycetota</taxon>
        <taxon>Actinomycetes</taxon>
        <taxon>Streptosporangiales</taxon>
        <taxon>Streptosporangiaceae</taxon>
        <taxon>Nonomuraea</taxon>
    </lineage>
</organism>
<dbReference type="AlphaFoldDB" id="A0A918AG74"/>
<reference evidence="1" key="1">
    <citation type="journal article" date="2014" name="Int. J. Syst. Evol. Microbiol.">
        <title>Complete genome sequence of Corynebacterium casei LMG S-19264T (=DSM 44701T), isolated from a smear-ripened cheese.</title>
        <authorList>
            <consortium name="US DOE Joint Genome Institute (JGI-PGF)"/>
            <person name="Walter F."/>
            <person name="Albersmeier A."/>
            <person name="Kalinowski J."/>
            <person name="Ruckert C."/>
        </authorList>
    </citation>
    <scope>NUCLEOTIDE SEQUENCE</scope>
    <source>
        <strain evidence="1">CGMCC 4.7430</strain>
    </source>
</reference>